<evidence type="ECO:0000256" key="3">
    <source>
        <dbReference type="ARBA" id="ARBA00022741"/>
    </source>
</evidence>
<dbReference type="GO" id="GO:0015807">
    <property type="term" value="P:L-amino acid transport"/>
    <property type="evidence" value="ECO:0007669"/>
    <property type="project" value="TreeGrafter"/>
</dbReference>
<dbReference type="PROSITE" id="PS00211">
    <property type="entry name" value="ABC_TRANSPORTER_1"/>
    <property type="match status" value="1"/>
</dbReference>
<proteinExistence type="inferred from homology"/>
<dbReference type="InterPro" id="IPR003593">
    <property type="entry name" value="AAA+_ATPase"/>
</dbReference>
<dbReference type="InterPro" id="IPR003439">
    <property type="entry name" value="ABC_transporter-like_ATP-bd"/>
</dbReference>
<accession>A0A0F9L736</accession>
<keyword evidence="3" id="KW-0547">Nucleotide-binding</keyword>
<dbReference type="PROSITE" id="PS50893">
    <property type="entry name" value="ABC_TRANSPORTER_2"/>
    <property type="match status" value="1"/>
</dbReference>
<dbReference type="Pfam" id="PF00005">
    <property type="entry name" value="ABC_tran"/>
    <property type="match status" value="1"/>
</dbReference>
<dbReference type="PANTHER" id="PTHR43820:SF7">
    <property type="entry name" value="BRANCHED-CHAIN AMINO ACID TRANSPORT ATP-BINDING PROTEIN LIVF-RELATED"/>
    <property type="match status" value="1"/>
</dbReference>
<comment type="similarity">
    <text evidence="1">Belongs to the ABC transporter superfamily.</text>
</comment>
<keyword evidence="4" id="KW-0067">ATP-binding</keyword>
<evidence type="ECO:0000313" key="7">
    <source>
        <dbReference type="EMBL" id="KKM59464.1"/>
    </source>
</evidence>
<reference evidence="7" key="1">
    <citation type="journal article" date="2015" name="Nature">
        <title>Complex archaea that bridge the gap between prokaryotes and eukaryotes.</title>
        <authorList>
            <person name="Spang A."/>
            <person name="Saw J.H."/>
            <person name="Jorgensen S.L."/>
            <person name="Zaremba-Niedzwiedzka K."/>
            <person name="Martijn J."/>
            <person name="Lind A.E."/>
            <person name="van Eijk R."/>
            <person name="Schleper C."/>
            <person name="Guy L."/>
            <person name="Ettema T.J."/>
        </authorList>
    </citation>
    <scope>NUCLEOTIDE SEQUENCE</scope>
</reference>
<evidence type="ECO:0000259" key="6">
    <source>
        <dbReference type="PROSITE" id="PS50893"/>
    </source>
</evidence>
<evidence type="ECO:0000256" key="1">
    <source>
        <dbReference type="ARBA" id="ARBA00005417"/>
    </source>
</evidence>
<dbReference type="Gene3D" id="3.40.50.300">
    <property type="entry name" value="P-loop containing nucleotide triphosphate hydrolases"/>
    <property type="match status" value="1"/>
</dbReference>
<dbReference type="GO" id="GO:0016887">
    <property type="term" value="F:ATP hydrolysis activity"/>
    <property type="evidence" value="ECO:0007669"/>
    <property type="project" value="InterPro"/>
</dbReference>
<sequence length="245" mass="27007">MSQKSISTKSIIHVDSLNSGYANSHVLFGVDFEAKEKEITVIVGPNGSGKSTLLKSIFGLCTVYSGKITFGGITITGLAPHQVARKKIAYLPQINNVFSNLTIKENLSMASYTLDSKQISQRLPEIFETFPILKKFEKKKADTLSGGERQMLAMGMALIRQPKVMLFDEPTASLSPKLADEVLSKIKQIRDEFGITVILVEQNVKRALNLGDFVYLFANGKHVFKGKPDDLLAHPELSKLYLGIS</sequence>
<keyword evidence="2" id="KW-0813">Transport</keyword>
<dbReference type="InterPro" id="IPR027417">
    <property type="entry name" value="P-loop_NTPase"/>
</dbReference>
<dbReference type="GO" id="GO:0005524">
    <property type="term" value="F:ATP binding"/>
    <property type="evidence" value="ECO:0007669"/>
    <property type="project" value="UniProtKB-KW"/>
</dbReference>
<dbReference type="PANTHER" id="PTHR43820">
    <property type="entry name" value="HIGH-AFFINITY BRANCHED-CHAIN AMINO ACID TRANSPORT ATP-BINDING PROTEIN LIVF"/>
    <property type="match status" value="1"/>
</dbReference>
<name>A0A0F9L736_9ZZZZ</name>
<keyword evidence="5" id="KW-0029">Amino-acid transport</keyword>
<comment type="caution">
    <text evidence="7">The sequence shown here is derived from an EMBL/GenBank/DDBJ whole genome shotgun (WGS) entry which is preliminary data.</text>
</comment>
<evidence type="ECO:0000256" key="2">
    <source>
        <dbReference type="ARBA" id="ARBA00022448"/>
    </source>
</evidence>
<protein>
    <recommendedName>
        <fullName evidence="6">ABC transporter domain-containing protein</fullName>
    </recommendedName>
</protein>
<dbReference type="InterPro" id="IPR052156">
    <property type="entry name" value="BCAA_Transport_ATP-bd_LivF"/>
</dbReference>
<evidence type="ECO:0000256" key="5">
    <source>
        <dbReference type="ARBA" id="ARBA00022970"/>
    </source>
</evidence>
<dbReference type="EMBL" id="LAZR01011794">
    <property type="protein sequence ID" value="KKM59464.1"/>
    <property type="molecule type" value="Genomic_DNA"/>
</dbReference>
<dbReference type="AlphaFoldDB" id="A0A0F9L736"/>
<gene>
    <name evidence="7" type="ORF">LCGC14_1548100</name>
</gene>
<dbReference type="SMART" id="SM00382">
    <property type="entry name" value="AAA"/>
    <property type="match status" value="1"/>
</dbReference>
<dbReference type="SUPFAM" id="SSF52540">
    <property type="entry name" value="P-loop containing nucleoside triphosphate hydrolases"/>
    <property type="match status" value="1"/>
</dbReference>
<dbReference type="CDD" id="cd03224">
    <property type="entry name" value="ABC_TM1139_LivF_branched"/>
    <property type="match status" value="1"/>
</dbReference>
<evidence type="ECO:0000256" key="4">
    <source>
        <dbReference type="ARBA" id="ARBA00022840"/>
    </source>
</evidence>
<dbReference type="GO" id="GO:0015658">
    <property type="term" value="F:branched-chain amino acid transmembrane transporter activity"/>
    <property type="evidence" value="ECO:0007669"/>
    <property type="project" value="TreeGrafter"/>
</dbReference>
<feature type="domain" description="ABC transporter" evidence="6">
    <location>
        <begin position="12"/>
        <end position="244"/>
    </location>
</feature>
<organism evidence="7">
    <name type="scientific">marine sediment metagenome</name>
    <dbReference type="NCBI Taxonomy" id="412755"/>
    <lineage>
        <taxon>unclassified sequences</taxon>
        <taxon>metagenomes</taxon>
        <taxon>ecological metagenomes</taxon>
    </lineage>
</organism>
<dbReference type="InterPro" id="IPR017871">
    <property type="entry name" value="ABC_transporter-like_CS"/>
</dbReference>